<reference evidence="8 9" key="1">
    <citation type="journal article" date="2014" name="BMC Genomics">
        <title>Unusual genome complexity in Lactobacillus salivarius JCM1046.</title>
        <authorList>
            <person name="Raftis E.J."/>
            <person name="Forde B.M."/>
            <person name="Claesson M.J."/>
            <person name="O'Toole P.W."/>
        </authorList>
    </citation>
    <scope>NUCLEOTIDE SEQUENCE [LARGE SCALE GENOMIC DNA]</scope>
    <source>
        <strain evidence="8 9">JCM1046</strain>
        <plasmid evidence="8 9">pMP1046A</plasmid>
    </source>
</reference>
<dbReference type="EMBL" id="CP007647">
    <property type="protein sequence ID" value="AIR11539.1"/>
    <property type="molecule type" value="Genomic_DNA"/>
</dbReference>
<feature type="domain" description="Aminotransferase class V" evidence="7">
    <location>
        <begin position="25"/>
        <end position="396"/>
    </location>
</feature>
<evidence type="ECO:0000256" key="5">
    <source>
        <dbReference type="ARBA" id="ARBA00022898"/>
    </source>
</evidence>
<dbReference type="InterPro" id="IPR010970">
    <property type="entry name" value="Cys_dSase_SufS"/>
</dbReference>
<dbReference type="Pfam" id="PF00266">
    <property type="entry name" value="Aminotran_5"/>
    <property type="match status" value="1"/>
</dbReference>
<proteinExistence type="inferred from homology"/>
<name>A0A089QEM5_9LACO</name>
<dbReference type="InterPro" id="IPR015422">
    <property type="entry name" value="PyrdxlP-dep_Trfase_small"/>
</dbReference>
<dbReference type="InterPro" id="IPR016454">
    <property type="entry name" value="Cysteine_dSase"/>
</dbReference>
<dbReference type="CDD" id="cd06453">
    <property type="entry name" value="SufS_like"/>
    <property type="match status" value="1"/>
</dbReference>
<dbReference type="GO" id="GO:0008483">
    <property type="term" value="F:transaminase activity"/>
    <property type="evidence" value="ECO:0007669"/>
    <property type="project" value="UniProtKB-KW"/>
</dbReference>
<dbReference type="GO" id="GO:0031071">
    <property type="term" value="F:cysteine desulfurase activity"/>
    <property type="evidence" value="ECO:0007669"/>
    <property type="project" value="UniProtKB-EC"/>
</dbReference>
<dbReference type="Proteomes" id="UP000029488">
    <property type="component" value="Plasmid pMP1046A"/>
</dbReference>
<evidence type="ECO:0000256" key="2">
    <source>
        <dbReference type="ARBA" id="ARBA00010447"/>
    </source>
</evidence>
<protein>
    <recommendedName>
        <fullName evidence="3">cysteine desulfurase</fullName>
        <ecNumber evidence="3">2.8.1.7</ecNumber>
    </recommendedName>
</protein>
<evidence type="ECO:0000256" key="4">
    <source>
        <dbReference type="ARBA" id="ARBA00022679"/>
    </source>
</evidence>
<keyword evidence="4 8" id="KW-0808">Transferase</keyword>
<dbReference type="EC" id="2.8.1.7" evidence="3"/>
<keyword evidence="8" id="KW-0032">Aminotransferase</keyword>
<evidence type="ECO:0000313" key="9">
    <source>
        <dbReference type="Proteomes" id="UP000029488"/>
    </source>
</evidence>
<dbReference type="PIRSF" id="PIRSF005572">
    <property type="entry name" value="NifS"/>
    <property type="match status" value="1"/>
</dbReference>
<dbReference type="InterPro" id="IPR000192">
    <property type="entry name" value="Aminotrans_V_dom"/>
</dbReference>
<dbReference type="SUPFAM" id="SSF53383">
    <property type="entry name" value="PLP-dependent transferases"/>
    <property type="match status" value="1"/>
</dbReference>
<evidence type="ECO:0000256" key="1">
    <source>
        <dbReference type="ARBA" id="ARBA00001933"/>
    </source>
</evidence>
<evidence type="ECO:0000256" key="6">
    <source>
        <dbReference type="ARBA" id="ARBA00050776"/>
    </source>
</evidence>
<gene>
    <name evidence="8" type="ORF">LSJ_2127c</name>
</gene>
<evidence type="ECO:0000259" key="7">
    <source>
        <dbReference type="Pfam" id="PF00266"/>
    </source>
</evidence>
<dbReference type="PANTHER" id="PTHR43586">
    <property type="entry name" value="CYSTEINE DESULFURASE"/>
    <property type="match status" value="1"/>
</dbReference>
<keyword evidence="8" id="KW-0614">Plasmid</keyword>
<organism evidence="8 9">
    <name type="scientific">Ligilactobacillus salivarius</name>
    <dbReference type="NCBI Taxonomy" id="1624"/>
    <lineage>
        <taxon>Bacteria</taxon>
        <taxon>Bacillati</taxon>
        <taxon>Bacillota</taxon>
        <taxon>Bacilli</taxon>
        <taxon>Lactobacillales</taxon>
        <taxon>Lactobacillaceae</taxon>
        <taxon>Ligilactobacillus</taxon>
    </lineage>
</organism>
<comment type="catalytic activity">
    <reaction evidence="6">
        <text>(sulfur carrier)-H + L-cysteine = (sulfur carrier)-SH + L-alanine</text>
        <dbReference type="Rhea" id="RHEA:43892"/>
        <dbReference type="Rhea" id="RHEA-COMP:14737"/>
        <dbReference type="Rhea" id="RHEA-COMP:14739"/>
        <dbReference type="ChEBI" id="CHEBI:29917"/>
        <dbReference type="ChEBI" id="CHEBI:35235"/>
        <dbReference type="ChEBI" id="CHEBI:57972"/>
        <dbReference type="ChEBI" id="CHEBI:64428"/>
        <dbReference type="EC" id="2.8.1.7"/>
    </reaction>
</comment>
<comment type="similarity">
    <text evidence="2">Belongs to the class-V pyridoxal-phosphate-dependent aminotransferase family. Csd subfamily.</text>
</comment>
<geneLocation type="plasmid" evidence="8 9">
    <name>pMP1046A</name>
</geneLocation>
<dbReference type="KEGG" id="lsj:LSJ_2127c"/>
<evidence type="ECO:0000313" key="8">
    <source>
        <dbReference type="EMBL" id="AIR11539.1"/>
    </source>
</evidence>
<accession>A0A089QEM5</accession>
<sequence length="409" mass="46311">MMKKTIDLRKDFPLLKTKMNDQPLTYLDSAATSQKPKQVIDEIADYYNKYNSNIHRGVYNLAVETTDKYENVRHKVANFINAYRDEEVLFTKGTTQSLNWIAQGYVRYNLHEGDEIVTTYMEHHSNIVPWQAIAQEKNLKVKYITLTEEGKLDLDDLKQKVTDKTKIVAVTHVSNVLGTINPIKEIAAIVHQSNAILVVDGAQSVPHLPVDMQDLEADFYVFSGHKMLGPTGIGVLWGKYELLEKMHPLEYGGEMIDSVTTEKSTFKDIPWNFEGGTQNIEGVLGLGAAIDYLEEIGMENVARNDEDLQKYALEKLANIKTIEIYGPKDPDQRCGVVSFNLKGIHPHDVATFLDADGIAVRAGHHCAQPLMDWLGVSATLRASFYFYNTYEEIDKLVDSLKKVEEFFQI</sequence>
<dbReference type="Gene3D" id="3.40.640.10">
    <property type="entry name" value="Type I PLP-dependent aspartate aminotransferase-like (Major domain)"/>
    <property type="match status" value="1"/>
</dbReference>
<keyword evidence="5" id="KW-0663">Pyridoxal phosphate</keyword>
<dbReference type="InterPro" id="IPR015424">
    <property type="entry name" value="PyrdxlP-dep_Trfase"/>
</dbReference>
<dbReference type="GO" id="GO:0030170">
    <property type="term" value="F:pyridoxal phosphate binding"/>
    <property type="evidence" value="ECO:0007669"/>
    <property type="project" value="InterPro"/>
</dbReference>
<dbReference type="NCBIfam" id="TIGR01979">
    <property type="entry name" value="sufS"/>
    <property type="match status" value="1"/>
</dbReference>
<comment type="cofactor">
    <cofactor evidence="1">
        <name>pyridoxal 5'-phosphate</name>
        <dbReference type="ChEBI" id="CHEBI:597326"/>
    </cofactor>
</comment>
<dbReference type="AlphaFoldDB" id="A0A089QEM5"/>
<dbReference type="Gene3D" id="3.90.1150.10">
    <property type="entry name" value="Aspartate Aminotransferase, domain 1"/>
    <property type="match status" value="1"/>
</dbReference>
<evidence type="ECO:0000256" key="3">
    <source>
        <dbReference type="ARBA" id="ARBA00012239"/>
    </source>
</evidence>
<dbReference type="GO" id="GO:0006534">
    <property type="term" value="P:cysteine metabolic process"/>
    <property type="evidence" value="ECO:0007669"/>
    <property type="project" value="InterPro"/>
</dbReference>
<dbReference type="PANTHER" id="PTHR43586:SF8">
    <property type="entry name" value="CYSTEINE DESULFURASE 1, CHLOROPLASTIC"/>
    <property type="match status" value="1"/>
</dbReference>
<dbReference type="InterPro" id="IPR015421">
    <property type="entry name" value="PyrdxlP-dep_Trfase_major"/>
</dbReference>